<sequence length="33" mass="3419">MSVGTLVTHGKGGILSLKQDSGGQPVHWGMQLV</sequence>
<dbReference type="EMBL" id="FORO01000013">
    <property type="protein sequence ID" value="SFJ06398.1"/>
    <property type="molecule type" value="Genomic_DNA"/>
</dbReference>
<evidence type="ECO:0000256" key="1">
    <source>
        <dbReference type="SAM" id="MobiDB-lite"/>
    </source>
</evidence>
<organism evidence="2 3">
    <name type="scientific">Natronobacterium gregoryi</name>
    <dbReference type="NCBI Taxonomy" id="44930"/>
    <lineage>
        <taxon>Archaea</taxon>
        <taxon>Methanobacteriati</taxon>
        <taxon>Methanobacteriota</taxon>
        <taxon>Stenosarchaea group</taxon>
        <taxon>Halobacteria</taxon>
        <taxon>Halobacteriales</taxon>
        <taxon>Natrialbaceae</taxon>
        <taxon>Natronobacterium</taxon>
    </lineage>
</organism>
<proteinExistence type="predicted"/>
<evidence type="ECO:0000313" key="3">
    <source>
        <dbReference type="Proteomes" id="UP000182829"/>
    </source>
</evidence>
<protein>
    <submittedName>
        <fullName evidence="2">Uncharacterized protein</fullName>
    </submittedName>
</protein>
<dbReference type="Proteomes" id="UP000182829">
    <property type="component" value="Unassembled WGS sequence"/>
</dbReference>
<feature type="region of interest" description="Disordered" evidence="1">
    <location>
        <begin position="1"/>
        <end position="33"/>
    </location>
</feature>
<name>A0A1I3NAQ8_9EURY</name>
<evidence type="ECO:0000313" key="2">
    <source>
        <dbReference type="EMBL" id="SFJ06398.1"/>
    </source>
</evidence>
<reference evidence="2 3" key="1">
    <citation type="submission" date="2016-10" db="EMBL/GenBank/DDBJ databases">
        <authorList>
            <person name="de Groot N.N."/>
        </authorList>
    </citation>
    <scope>NUCLEOTIDE SEQUENCE [LARGE SCALE GENOMIC DNA]</scope>
    <source>
        <strain evidence="2 3">SP2</strain>
    </source>
</reference>
<gene>
    <name evidence="2" type="ORF">SAMN05443661_11314</name>
</gene>
<dbReference type="AlphaFoldDB" id="A0A1I3NAQ8"/>
<accession>A0A1I3NAQ8</accession>